<keyword evidence="3" id="KW-1185">Reference proteome</keyword>
<dbReference type="PROSITE" id="PS51257">
    <property type="entry name" value="PROKAR_LIPOPROTEIN"/>
    <property type="match status" value="1"/>
</dbReference>
<reference evidence="2 3" key="1">
    <citation type="submission" date="2018-03" db="EMBL/GenBank/DDBJ databases">
        <title>Ahniella affigens gen. nov., sp. nov., a gammaproteobacterium isolated from sandy soil near a stream.</title>
        <authorList>
            <person name="Ko Y."/>
            <person name="Kim J.-H."/>
        </authorList>
    </citation>
    <scope>NUCLEOTIDE SEQUENCE [LARGE SCALE GENOMIC DNA]</scope>
    <source>
        <strain evidence="2 3">D13</strain>
    </source>
</reference>
<proteinExistence type="predicted"/>
<accession>A0A2P1PS76</accession>
<protein>
    <recommendedName>
        <fullName evidence="4">Lipoprotein</fullName>
    </recommendedName>
</protein>
<sequence>MQLRQWIASLTFLGWLGFCGCEAAASPEAVVPAVPVGEVISLSDHESLLTINTLRENFNAHDFVVTFFVVQDRDDPEPQWRLVPVFEQHREQTQLSSRQGADCVLTDFRVAQVDGVVHLWRADRELGEGYADPQPVRVRHYVLERNAHDTPGRPRYYFEWLATSVDDEPACDVGDALAAAVAAATPADD</sequence>
<evidence type="ECO:0000313" key="3">
    <source>
        <dbReference type="Proteomes" id="UP000241074"/>
    </source>
</evidence>
<evidence type="ECO:0008006" key="4">
    <source>
        <dbReference type="Google" id="ProtNLM"/>
    </source>
</evidence>
<organism evidence="2 3">
    <name type="scientific">Ahniella affigens</name>
    <dbReference type="NCBI Taxonomy" id="2021234"/>
    <lineage>
        <taxon>Bacteria</taxon>
        <taxon>Pseudomonadati</taxon>
        <taxon>Pseudomonadota</taxon>
        <taxon>Gammaproteobacteria</taxon>
        <taxon>Lysobacterales</taxon>
        <taxon>Rhodanobacteraceae</taxon>
        <taxon>Ahniella</taxon>
    </lineage>
</organism>
<dbReference type="OrthoDB" id="5950643at2"/>
<name>A0A2P1PS76_9GAMM</name>
<keyword evidence="1" id="KW-0732">Signal</keyword>
<reference evidence="2 3" key="2">
    <citation type="submission" date="2018-03" db="EMBL/GenBank/DDBJ databases">
        <authorList>
            <person name="Keele B.F."/>
        </authorList>
    </citation>
    <scope>NUCLEOTIDE SEQUENCE [LARGE SCALE GENOMIC DNA]</scope>
    <source>
        <strain evidence="2 3">D13</strain>
    </source>
</reference>
<dbReference type="AlphaFoldDB" id="A0A2P1PS76"/>
<dbReference type="EMBL" id="CP027860">
    <property type="protein sequence ID" value="AVP97699.1"/>
    <property type="molecule type" value="Genomic_DNA"/>
</dbReference>
<dbReference type="KEGG" id="xba:C7S18_11035"/>
<evidence type="ECO:0000256" key="1">
    <source>
        <dbReference type="SAM" id="SignalP"/>
    </source>
</evidence>
<gene>
    <name evidence="2" type="ORF">C7S18_11035</name>
</gene>
<feature type="chain" id="PRO_5015194819" description="Lipoprotein" evidence="1">
    <location>
        <begin position="24"/>
        <end position="189"/>
    </location>
</feature>
<dbReference type="RefSeq" id="WP_106891619.1">
    <property type="nucleotide sequence ID" value="NZ_CP027860.1"/>
</dbReference>
<dbReference type="Proteomes" id="UP000241074">
    <property type="component" value="Chromosome"/>
</dbReference>
<feature type="signal peptide" evidence="1">
    <location>
        <begin position="1"/>
        <end position="23"/>
    </location>
</feature>
<evidence type="ECO:0000313" key="2">
    <source>
        <dbReference type="EMBL" id="AVP97699.1"/>
    </source>
</evidence>